<sequence length="115" mass="12784">MGRERDGVGTDFLCLEAASEQQNAQRLLGRKDAFDRRRSPAGNLSAVHEDLDACRGIKCVERIFKRLWRDIERDGAHCCFCRRSGIRSDGSPGKARDGSQNQQHTGGKAPKGITR</sequence>
<keyword evidence="3" id="KW-1185">Reference proteome</keyword>
<feature type="region of interest" description="Disordered" evidence="1">
    <location>
        <begin position="82"/>
        <end position="115"/>
    </location>
</feature>
<dbReference type="AlphaFoldDB" id="A0A8J3E103"/>
<proteinExistence type="predicted"/>
<evidence type="ECO:0000313" key="3">
    <source>
        <dbReference type="Proteomes" id="UP000646365"/>
    </source>
</evidence>
<accession>A0A8J3E103</accession>
<comment type="caution">
    <text evidence="2">The sequence shown here is derived from an EMBL/GenBank/DDBJ whole genome shotgun (WGS) entry which is preliminary data.</text>
</comment>
<dbReference type="Proteomes" id="UP000646365">
    <property type="component" value="Unassembled WGS sequence"/>
</dbReference>
<evidence type="ECO:0000313" key="2">
    <source>
        <dbReference type="EMBL" id="GGF06535.1"/>
    </source>
</evidence>
<protein>
    <submittedName>
        <fullName evidence="2">Uncharacterized protein</fullName>
    </submittedName>
</protein>
<organism evidence="2 3">
    <name type="scientific">Aliidongia dinghuensis</name>
    <dbReference type="NCBI Taxonomy" id="1867774"/>
    <lineage>
        <taxon>Bacteria</taxon>
        <taxon>Pseudomonadati</taxon>
        <taxon>Pseudomonadota</taxon>
        <taxon>Alphaproteobacteria</taxon>
        <taxon>Rhodospirillales</taxon>
        <taxon>Dongiaceae</taxon>
        <taxon>Aliidongia</taxon>
    </lineage>
</organism>
<reference evidence="2" key="2">
    <citation type="submission" date="2020-09" db="EMBL/GenBank/DDBJ databases">
        <authorList>
            <person name="Sun Q."/>
            <person name="Zhou Y."/>
        </authorList>
    </citation>
    <scope>NUCLEOTIDE SEQUENCE</scope>
    <source>
        <strain evidence="2">CGMCC 1.15725</strain>
    </source>
</reference>
<reference evidence="2" key="1">
    <citation type="journal article" date="2014" name="Int. J. Syst. Evol. Microbiol.">
        <title>Complete genome sequence of Corynebacterium casei LMG S-19264T (=DSM 44701T), isolated from a smear-ripened cheese.</title>
        <authorList>
            <consortium name="US DOE Joint Genome Institute (JGI-PGF)"/>
            <person name="Walter F."/>
            <person name="Albersmeier A."/>
            <person name="Kalinowski J."/>
            <person name="Ruckert C."/>
        </authorList>
    </citation>
    <scope>NUCLEOTIDE SEQUENCE</scope>
    <source>
        <strain evidence="2">CGMCC 1.15725</strain>
    </source>
</reference>
<evidence type="ECO:0000256" key="1">
    <source>
        <dbReference type="SAM" id="MobiDB-lite"/>
    </source>
</evidence>
<dbReference type="EMBL" id="BMJQ01000002">
    <property type="protein sequence ID" value="GGF06535.1"/>
    <property type="molecule type" value="Genomic_DNA"/>
</dbReference>
<gene>
    <name evidence="2" type="ORF">GCM10011611_10050</name>
</gene>
<name>A0A8J3E103_9PROT</name>